<gene>
    <name evidence="2" type="ORF">PCC79_01435</name>
</gene>
<evidence type="ECO:0000313" key="2">
    <source>
        <dbReference type="EMBL" id="WZW98903.1"/>
    </source>
</evidence>
<dbReference type="InterPro" id="IPR007214">
    <property type="entry name" value="YbaK/aa-tRNA-synth-assoc-dom"/>
</dbReference>
<dbReference type="RefSeq" id="WP_232548779.1">
    <property type="nucleotide sequence ID" value="NZ_CP115965.1"/>
</dbReference>
<dbReference type="SUPFAM" id="SSF55826">
    <property type="entry name" value="YbaK/ProRS associated domain"/>
    <property type="match status" value="1"/>
</dbReference>
<name>A0ABZ3C801_9ACTN</name>
<evidence type="ECO:0000313" key="3">
    <source>
        <dbReference type="Proteomes" id="UP001434337"/>
    </source>
</evidence>
<protein>
    <submittedName>
        <fullName evidence="2">YbaK/EbsC family protein</fullName>
    </submittedName>
</protein>
<evidence type="ECO:0000259" key="1">
    <source>
        <dbReference type="Pfam" id="PF04073"/>
    </source>
</evidence>
<dbReference type="EMBL" id="CP115965">
    <property type="protein sequence ID" value="WZW98903.1"/>
    <property type="molecule type" value="Genomic_DNA"/>
</dbReference>
<feature type="domain" description="YbaK/aminoacyl-tRNA synthetase-associated" evidence="1">
    <location>
        <begin position="42"/>
        <end position="165"/>
    </location>
</feature>
<dbReference type="PANTHER" id="PTHR30411">
    <property type="entry name" value="CYTOPLASMIC PROTEIN"/>
    <property type="match status" value="1"/>
</dbReference>
<dbReference type="Pfam" id="PF04073">
    <property type="entry name" value="tRNA_edit"/>
    <property type="match status" value="1"/>
</dbReference>
<dbReference type="PANTHER" id="PTHR30411:SF1">
    <property type="entry name" value="CYTOPLASMIC PROTEIN"/>
    <property type="match status" value="1"/>
</dbReference>
<dbReference type="Proteomes" id="UP001434337">
    <property type="component" value="Chromosome"/>
</dbReference>
<reference evidence="2 3" key="1">
    <citation type="journal article" date="2023" name="Environ Microbiome">
        <title>A coral-associated actinobacterium mitigates coral bleaching under heat stress.</title>
        <authorList>
            <person name="Li J."/>
            <person name="Zou Y."/>
            <person name="Li Q."/>
            <person name="Zhang J."/>
            <person name="Bourne D.G."/>
            <person name="Lyu Y."/>
            <person name="Liu C."/>
            <person name="Zhang S."/>
        </authorList>
    </citation>
    <scope>NUCLEOTIDE SEQUENCE [LARGE SCALE GENOMIC DNA]</scope>
    <source>
        <strain evidence="2 3">SCSIO 13291</strain>
    </source>
</reference>
<accession>A0ABZ3C801</accession>
<sequence length="180" mass="19054">MNDIFGRLDPLPAREHPELLAEPVARALAGQAPSAVVAPIDPQFADTEALCAEYGIPLEASANAVVVRGTRAGVERFAVCMTLAHRRVDVNGVVRRRLDARKASFAPMDVAVEATGMEYGGITPVGVPQDWPVWVDAAVAEANWLCIGSGIRGSKLFLTATDLLALPGAERVENLARDAG</sequence>
<organism evidence="2 3">
    <name type="scientific">Propioniciclava soli</name>
    <dbReference type="NCBI Taxonomy" id="2775081"/>
    <lineage>
        <taxon>Bacteria</taxon>
        <taxon>Bacillati</taxon>
        <taxon>Actinomycetota</taxon>
        <taxon>Actinomycetes</taxon>
        <taxon>Propionibacteriales</taxon>
        <taxon>Propionibacteriaceae</taxon>
        <taxon>Propioniciclava</taxon>
    </lineage>
</organism>
<dbReference type="Gene3D" id="3.90.960.10">
    <property type="entry name" value="YbaK/aminoacyl-tRNA synthetase-associated domain"/>
    <property type="match status" value="1"/>
</dbReference>
<proteinExistence type="predicted"/>
<dbReference type="InterPro" id="IPR036754">
    <property type="entry name" value="YbaK/aa-tRNA-synt-asso_dom_sf"/>
</dbReference>
<keyword evidence="3" id="KW-1185">Reference proteome</keyword>